<dbReference type="InterPro" id="IPR000792">
    <property type="entry name" value="Tscrpt_reg_LuxR_C"/>
</dbReference>
<dbReference type="SMART" id="SM00421">
    <property type="entry name" value="HTH_LUXR"/>
    <property type="match status" value="1"/>
</dbReference>
<proteinExistence type="inferred from homology"/>
<comment type="similarity">
    <text evidence="5">Belongs to the Rap family.</text>
</comment>
<keyword evidence="7" id="KW-0812">Transmembrane</keyword>
<feature type="repeat" description="TPR" evidence="6">
    <location>
        <begin position="162"/>
        <end position="195"/>
    </location>
</feature>
<keyword evidence="4 6" id="KW-0802">TPR repeat</keyword>
<keyword evidence="2" id="KW-0963">Cytoplasm</keyword>
<evidence type="ECO:0000256" key="3">
    <source>
        <dbReference type="ARBA" id="ARBA00022737"/>
    </source>
</evidence>
<dbReference type="InterPro" id="IPR036388">
    <property type="entry name" value="WH-like_DNA-bd_sf"/>
</dbReference>
<evidence type="ECO:0000256" key="2">
    <source>
        <dbReference type="ARBA" id="ARBA00022490"/>
    </source>
</evidence>
<feature type="transmembrane region" description="Helical" evidence="7">
    <location>
        <begin position="313"/>
        <end position="334"/>
    </location>
</feature>
<dbReference type="PANTHER" id="PTHR46630:SF1">
    <property type="entry name" value="TETRATRICOPEPTIDE REPEAT PROTEIN 29"/>
    <property type="match status" value="1"/>
</dbReference>
<dbReference type="AlphaFoldDB" id="A0A4Q0PSD2"/>
<keyword evidence="9" id="KW-0238">DNA-binding</keyword>
<evidence type="ECO:0000313" key="10">
    <source>
        <dbReference type="Proteomes" id="UP000290608"/>
    </source>
</evidence>
<keyword evidence="3" id="KW-0677">Repeat</keyword>
<dbReference type="GO" id="GO:0005737">
    <property type="term" value="C:cytoplasm"/>
    <property type="evidence" value="ECO:0007669"/>
    <property type="project" value="UniProtKB-SubCell"/>
</dbReference>
<dbReference type="GO" id="GO:0003677">
    <property type="term" value="F:DNA binding"/>
    <property type="evidence" value="ECO:0007669"/>
    <property type="project" value="UniProtKB-KW"/>
</dbReference>
<dbReference type="InterPro" id="IPR016032">
    <property type="entry name" value="Sig_transdc_resp-reg_C-effctor"/>
</dbReference>
<dbReference type="EMBL" id="QOVL01000001">
    <property type="protein sequence ID" value="RXG33212.1"/>
    <property type="molecule type" value="Genomic_DNA"/>
</dbReference>
<accession>A0A4Q0PSD2</accession>
<dbReference type="Proteomes" id="UP000290608">
    <property type="component" value="Unassembled WGS sequence"/>
</dbReference>
<dbReference type="STRING" id="1122159.SAMN02745246_00366"/>
<organism evidence="9 10">
    <name type="scientific">Leeuwenhoekiella marinoflava</name>
    <dbReference type="NCBI Taxonomy" id="988"/>
    <lineage>
        <taxon>Bacteria</taxon>
        <taxon>Pseudomonadati</taxon>
        <taxon>Bacteroidota</taxon>
        <taxon>Flavobacteriia</taxon>
        <taxon>Flavobacteriales</taxon>
        <taxon>Flavobacteriaceae</taxon>
        <taxon>Leeuwenhoekiella</taxon>
    </lineage>
</organism>
<dbReference type="GO" id="GO:0006355">
    <property type="term" value="P:regulation of DNA-templated transcription"/>
    <property type="evidence" value="ECO:0007669"/>
    <property type="project" value="InterPro"/>
</dbReference>
<evidence type="ECO:0000256" key="1">
    <source>
        <dbReference type="ARBA" id="ARBA00004496"/>
    </source>
</evidence>
<dbReference type="InterPro" id="IPR011990">
    <property type="entry name" value="TPR-like_helical_dom_sf"/>
</dbReference>
<feature type="repeat" description="TPR" evidence="6">
    <location>
        <begin position="201"/>
        <end position="234"/>
    </location>
</feature>
<dbReference type="PANTHER" id="PTHR46630">
    <property type="entry name" value="TETRATRICOPEPTIDE REPEAT PROTEIN 29"/>
    <property type="match status" value="1"/>
</dbReference>
<keyword evidence="7" id="KW-1133">Transmembrane helix</keyword>
<dbReference type="Pfam" id="PF13424">
    <property type="entry name" value="TPR_12"/>
    <property type="match status" value="2"/>
</dbReference>
<dbReference type="InterPro" id="IPR051476">
    <property type="entry name" value="Bac_ResReg_Asp_Phosphatase"/>
</dbReference>
<feature type="domain" description="HTH luxR-type" evidence="8">
    <location>
        <begin position="450"/>
        <end position="514"/>
    </location>
</feature>
<evidence type="ECO:0000256" key="4">
    <source>
        <dbReference type="ARBA" id="ARBA00022803"/>
    </source>
</evidence>
<evidence type="ECO:0000256" key="7">
    <source>
        <dbReference type="SAM" id="Phobius"/>
    </source>
</evidence>
<comment type="caution">
    <text evidence="9">The sequence shown here is derived from an EMBL/GenBank/DDBJ whole genome shotgun (WGS) entry which is preliminary data.</text>
</comment>
<dbReference type="PROSITE" id="PS50005">
    <property type="entry name" value="TPR"/>
    <property type="match status" value="2"/>
</dbReference>
<sequence length="514" mass="59631">MSPSLWAQHDIEEEFEAFKDSVFYTYKNQLDNAESSRNASAIREAHIDLARFYKQTQIYTEAVNHYNAALTQNADRNSQVTATLKNELAEIYIVLNNYKKATDLLNSSLSYSEKHEYLSLKAKSYQLLGTCREKQKQPQKALDFQQQSLAIYRNLKDLSGEATVLENIGSIYEDLEEYDKAYVYFESAYIFFKEADDEAQVNALNNLADIYRKTGRYTEAIEKTKDVLELAFSYDNAHQIGSAYKDLAKAYALAEDYKQAHHYALAYQDIVEKEFYSQNFNQLNALQTIFDTKEKESQINLLEERNNTAETRLAALVIILLLFFASVIIFFYFLKRKRQAKLDLQVYKQRALEAELETKAVHEQNLQNEIQLKTATLSKYSLSLAQKNKLIEDVSASLQKISSRKRIDYYPSKLIDLSNELEVHLKEGDEWSQFMILFEDIHPHFSQKLNEKALQILSATEVRLALLLRLNLSSKEIAAILRITPDSVRVARYRLRKKLPLESQDDLVDFMLKL</sequence>
<evidence type="ECO:0000313" key="9">
    <source>
        <dbReference type="EMBL" id="RXG33212.1"/>
    </source>
</evidence>
<evidence type="ECO:0000259" key="8">
    <source>
        <dbReference type="PROSITE" id="PS50043"/>
    </source>
</evidence>
<keyword evidence="7" id="KW-0472">Membrane</keyword>
<dbReference type="Gene3D" id="1.25.40.10">
    <property type="entry name" value="Tetratricopeptide repeat domain"/>
    <property type="match status" value="2"/>
</dbReference>
<comment type="subcellular location">
    <subcellularLocation>
        <location evidence="1">Cytoplasm</location>
    </subcellularLocation>
</comment>
<dbReference type="PROSITE" id="PS50043">
    <property type="entry name" value="HTH_LUXR_2"/>
    <property type="match status" value="1"/>
</dbReference>
<gene>
    <name evidence="9" type="ORF">DSL99_308</name>
</gene>
<dbReference type="SMART" id="SM00028">
    <property type="entry name" value="TPR"/>
    <property type="match status" value="5"/>
</dbReference>
<protein>
    <submittedName>
        <fullName evidence="9">DNA-binding CsgD family transcriptional regulator</fullName>
    </submittedName>
</protein>
<reference evidence="9 10" key="1">
    <citation type="submission" date="2018-07" db="EMBL/GenBank/DDBJ databases">
        <title>Leeuwenhoekiella genomics.</title>
        <authorList>
            <person name="Tahon G."/>
            <person name="Willems A."/>
        </authorList>
    </citation>
    <scope>NUCLEOTIDE SEQUENCE [LARGE SCALE GENOMIC DNA]</scope>
    <source>
        <strain evidence="9 10">LMG 1345</strain>
    </source>
</reference>
<evidence type="ECO:0000256" key="6">
    <source>
        <dbReference type="PROSITE-ProRule" id="PRU00339"/>
    </source>
</evidence>
<evidence type="ECO:0000256" key="5">
    <source>
        <dbReference type="ARBA" id="ARBA00038253"/>
    </source>
</evidence>
<dbReference type="SUPFAM" id="SSF48452">
    <property type="entry name" value="TPR-like"/>
    <property type="match status" value="2"/>
</dbReference>
<dbReference type="SUPFAM" id="SSF46894">
    <property type="entry name" value="C-terminal effector domain of the bipartite response regulators"/>
    <property type="match status" value="1"/>
</dbReference>
<dbReference type="Gene3D" id="1.10.10.10">
    <property type="entry name" value="Winged helix-like DNA-binding domain superfamily/Winged helix DNA-binding domain"/>
    <property type="match status" value="1"/>
</dbReference>
<dbReference type="InterPro" id="IPR019734">
    <property type="entry name" value="TPR_rpt"/>
</dbReference>
<name>A0A4Q0PSD2_9FLAO</name>